<sequence>MIDNYEIGKFRCNEKDFELEIKSTDNRILEEQLKNKGGSPSSRFPPARASPFHVPPSPKRSPRGGPPITCKFLTV</sequence>
<accession>A0AAP0EFT6</accession>
<comment type="caution">
    <text evidence="2">The sequence shown here is derived from an EMBL/GenBank/DDBJ whole genome shotgun (WGS) entry which is preliminary data.</text>
</comment>
<organism evidence="2 3">
    <name type="scientific">Stephania yunnanensis</name>
    <dbReference type="NCBI Taxonomy" id="152371"/>
    <lineage>
        <taxon>Eukaryota</taxon>
        <taxon>Viridiplantae</taxon>
        <taxon>Streptophyta</taxon>
        <taxon>Embryophyta</taxon>
        <taxon>Tracheophyta</taxon>
        <taxon>Spermatophyta</taxon>
        <taxon>Magnoliopsida</taxon>
        <taxon>Ranunculales</taxon>
        <taxon>Menispermaceae</taxon>
        <taxon>Menispermoideae</taxon>
        <taxon>Cissampelideae</taxon>
        <taxon>Stephania</taxon>
    </lineage>
</organism>
<feature type="region of interest" description="Disordered" evidence="1">
    <location>
        <begin position="32"/>
        <end position="75"/>
    </location>
</feature>
<dbReference type="EMBL" id="JBBNAF010000012">
    <property type="protein sequence ID" value="KAK9092661.1"/>
    <property type="molecule type" value="Genomic_DNA"/>
</dbReference>
<name>A0AAP0EFT6_9MAGN</name>
<evidence type="ECO:0000256" key="1">
    <source>
        <dbReference type="SAM" id="MobiDB-lite"/>
    </source>
</evidence>
<dbReference type="Proteomes" id="UP001420932">
    <property type="component" value="Unassembled WGS sequence"/>
</dbReference>
<protein>
    <submittedName>
        <fullName evidence="2">Uncharacterized protein</fullName>
    </submittedName>
</protein>
<keyword evidence="3" id="KW-1185">Reference proteome</keyword>
<gene>
    <name evidence="2" type="ORF">Syun_027572</name>
</gene>
<proteinExistence type="predicted"/>
<reference evidence="2 3" key="1">
    <citation type="submission" date="2024-01" db="EMBL/GenBank/DDBJ databases">
        <title>Genome assemblies of Stephania.</title>
        <authorList>
            <person name="Yang L."/>
        </authorList>
    </citation>
    <scope>NUCLEOTIDE SEQUENCE [LARGE SCALE GENOMIC DNA]</scope>
    <source>
        <strain evidence="2">YNDBR</strain>
        <tissue evidence="2">Leaf</tissue>
    </source>
</reference>
<evidence type="ECO:0000313" key="3">
    <source>
        <dbReference type="Proteomes" id="UP001420932"/>
    </source>
</evidence>
<evidence type="ECO:0000313" key="2">
    <source>
        <dbReference type="EMBL" id="KAK9092661.1"/>
    </source>
</evidence>
<feature type="compositionally biased region" description="Low complexity" evidence="1">
    <location>
        <begin position="39"/>
        <end position="52"/>
    </location>
</feature>
<dbReference type="AlphaFoldDB" id="A0AAP0EFT6"/>